<evidence type="ECO:0000313" key="4">
    <source>
        <dbReference type="Proteomes" id="UP000577697"/>
    </source>
</evidence>
<dbReference type="Proteomes" id="UP000577697">
    <property type="component" value="Unassembled WGS sequence"/>
</dbReference>
<dbReference type="PANTHER" id="PTHR35811:SF1">
    <property type="entry name" value="HTH OST-TYPE DOMAIN-CONTAINING PROTEIN"/>
    <property type="match status" value="1"/>
</dbReference>
<dbReference type="InterPro" id="IPR041966">
    <property type="entry name" value="LOTUS-like"/>
</dbReference>
<dbReference type="InterPro" id="IPR025605">
    <property type="entry name" value="OST-HTH/LOTUS_dom"/>
</dbReference>
<evidence type="ECO:0000259" key="2">
    <source>
        <dbReference type="PROSITE" id="PS51644"/>
    </source>
</evidence>
<organism evidence="3 4">
    <name type="scientific">Aminobacter aminovorans</name>
    <name type="common">Chelatobacter heintzii</name>
    <dbReference type="NCBI Taxonomy" id="83263"/>
    <lineage>
        <taxon>Bacteria</taxon>
        <taxon>Pseudomonadati</taxon>
        <taxon>Pseudomonadota</taxon>
        <taxon>Alphaproteobacteria</taxon>
        <taxon>Hyphomicrobiales</taxon>
        <taxon>Phyllobacteriaceae</taxon>
        <taxon>Aminobacter</taxon>
    </lineage>
</organism>
<feature type="region of interest" description="Disordered" evidence="1">
    <location>
        <begin position="96"/>
        <end position="117"/>
    </location>
</feature>
<dbReference type="Pfam" id="PF12872">
    <property type="entry name" value="OST-HTH"/>
    <property type="match status" value="1"/>
</dbReference>
<proteinExistence type="predicted"/>
<dbReference type="PROSITE" id="PS51644">
    <property type="entry name" value="HTH_OST"/>
    <property type="match status" value="1"/>
</dbReference>
<feature type="region of interest" description="Disordered" evidence="1">
    <location>
        <begin position="178"/>
        <end position="198"/>
    </location>
</feature>
<name>A0ABR6H6P6_AMIAI</name>
<accession>A0ABR6H6P6</accession>
<sequence>MKGRIRRHVDAIGDVGMGRRHQQAAGEPAKPSLLLCHPSLPKPAASSRPGIFAQEGRRGPARIREQGVDVFGFGEQKTRESFRQASRRFTYTEDLLPDAPANAEAAESKSKPLQPPSAAAPIIRRVLDQVETEDGWASLSAVGKQLSNLSSDFDPRNFGFRKLSDLVRGTNVFEIENPEGRGMRIRKKPAPAKPKPKS</sequence>
<dbReference type="PANTHER" id="PTHR35811">
    <property type="entry name" value="SLR1870 PROTEIN"/>
    <property type="match status" value="1"/>
</dbReference>
<reference evidence="3 4" key="1">
    <citation type="submission" date="2020-08" db="EMBL/GenBank/DDBJ databases">
        <title>Genomic Encyclopedia of Type Strains, Phase IV (KMG-IV): sequencing the most valuable type-strain genomes for metagenomic binning, comparative biology and taxonomic classification.</title>
        <authorList>
            <person name="Goeker M."/>
        </authorList>
    </citation>
    <scope>NUCLEOTIDE SEQUENCE [LARGE SCALE GENOMIC DNA]</scope>
    <source>
        <strain evidence="3 4">DSM 10368</strain>
    </source>
</reference>
<evidence type="ECO:0000256" key="1">
    <source>
        <dbReference type="SAM" id="MobiDB-lite"/>
    </source>
</evidence>
<comment type="caution">
    <text evidence="3">The sequence shown here is derived from an EMBL/GenBank/DDBJ whole genome shotgun (WGS) entry which is preliminary data.</text>
</comment>
<feature type="compositionally biased region" description="Basic residues" evidence="1">
    <location>
        <begin position="183"/>
        <end position="198"/>
    </location>
</feature>
<evidence type="ECO:0000313" key="3">
    <source>
        <dbReference type="EMBL" id="MBB3706160.1"/>
    </source>
</evidence>
<protein>
    <recommendedName>
        <fullName evidence="2">HTH OST-type domain-containing protein</fullName>
    </recommendedName>
</protein>
<keyword evidence="4" id="KW-1185">Reference proteome</keyword>
<dbReference type="CDD" id="cd10146">
    <property type="entry name" value="LabA_like_C"/>
    <property type="match status" value="1"/>
</dbReference>
<feature type="region of interest" description="Disordered" evidence="1">
    <location>
        <begin position="1"/>
        <end position="59"/>
    </location>
</feature>
<feature type="domain" description="HTH OST-type" evidence="2">
    <location>
        <begin position="115"/>
        <end position="189"/>
    </location>
</feature>
<gene>
    <name evidence="3" type="ORF">FHS67_002480</name>
</gene>
<dbReference type="EMBL" id="JACICB010000008">
    <property type="protein sequence ID" value="MBB3706160.1"/>
    <property type="molecule type" value="Genomic_DNA"/>
</dbReference>
<dbReference type="Gene3D" id="3.30.420.610">
    <property type="entry name" value="LOTUS domain-like"/>
    <property type="match status" value="1"/>
</dbReference>